<comment type="caution">
    <text evidence="1">The sequence shown here is derived from an EMBL/GenBank/DDBJ whole genome shotgun (WGS) entry which is preliminary data.</text>
</comment>
<protein>
    <submittedName>
        <fullName evidence="1">Uncharacterized protein</fullName>
    </submittedName>
</protein>
<evidence type="ECO:0000313" key="1">
    <source>
        <dbReference type="EMBL" id="KAF5318054.1"/>
    </source>
</evidence>
<evidence type="ECO:0000313" key="2">
    <source>
        <dbReference type="Proteomes" id="UP000567179"/>
    </source>
</evidence>
<keyword evidence="2" id="KW-1185">Reference proteome</keyword>
<name>A0A8H5B7K3_9AGAR</name>
<dbReference type="Proteomes" id="UP000567179">
    <property type="component" value="Unassembled WGS sequence"/>
</dbReference>
<accession>A0A8H5B7K3</accession>
<reference evidence="1 2" key="1">
    <citation type="journal article" date="2020" name="ISME J.">
        <title>Uncovering the hidden diversity of litter-decomposition mechanisms in mushroom-forming fungi.</title>
        <authorList>
            <person name="Floudas D."/>
            <person name="Bentzer J."/>
            <person name="Ahren D."/>
            <person name="Johansson T."/>
            <person name="Persson P."/>
            <person name="Tunlid A."/>
        </authorList>
    </citation>
    <scope>NUCLEOTIDE SEQUENCE [LARGE SCALE GENOMIC DNA]</scope>
    <source>
        <strain evidence="1 2">CBS 101986</strain>
    </source>
</reference>
<sequence length="521" mass="58742">MSHISRLPLPSISLVLTTDHTNVPRRPSVVKVAPLPSPPTKTYTAQFDPMKTIHSRDGEPQVFEEERHSQAKCNQSPHVVFVEEVESMDFDLAESTHEDCANDERVGVGKAVKRKMSRAIFSIHKILEEIVAYHGRKEEEKPSVTLLACLSTSRQFRECALRHLCADLPVYLDKPNRLKRLHDCMTPAGFSPYMKSVTIILTSQPLSEPLCLNEDILLPLLDTLLYQLSLRTITIQGCTWLHEVGNLSWTKLPPQTSLVLQSLLQATTVTCLCLRWLRDIPPECLSHRSYELVTFVDAGTSTSGPLTKLDTTSLMLNSARFMNVFLPNLRHIKAVLHDRDHVAWMIIENCRNTLETIQVQEYLSEPTVHVSPSVEFHTFPRLEEFTYSFVGSMSTLEVYPVFFKLFPSTQTSVMPCGLEILNVEIHLIDLGLDNSTVNSWVVQLTAVADNPSWVNLDSNLAQRHHFPALRKVSISLKITRFGECTVDRDALQEEVQGTLLKTFSASIKALIPLEVIVAIDI</sequence>
<dbReference type="EMBL" id="JAACJJ010000031">
    <property type="protein sequence ID" value="KAF5318054.1"/>
    <property type="molecule type" value="Genomic_DNA"/>
</dbReference>
<organism evidence="1 2">
    <name type="scientific">Psilocybe cf. subviscida</name>
    <dbReference type="NCBI Taxonomy" id="2480587"/>
    <lineage>
        <taxon>Eukaryota</taxon>
        <taxon>Fungi</taxon>
        <taxon>Dikarya</taxon>
        <taxon>Basidiomycota</taxon>
        <taxon>Agaricomycotina</taxon>
        <taxon>Agaricomycetes</taxon>
        <taxon>Agaricomycetidae</taxon>
        <taxon>Agaricales</taxon>
        <taxon>Agaricineae</taxon>
        <taxon>Strophariaceae</taxon>
        <taxon>Psilocybe</taxon>
    </lineage>
</organism>
<dbReference type="AlphaFoldDB" id="A0A8H5B7K3"/>
<gene>
    <name evidence="1" type="ORF">D9619_012142</name>
</gene>
<proteinExistence type="predicted"/>